<dbReference type="InterPro" id="IPR011701">
    <property type="entry name" value="MFS"/>
</dbReference>
<evidence type="ECO:0000256" key="5">
    <source>
        <dbReference type="ARBA" id="ARBA00023136"/>
    </source>
</evidence>
<feature type="transmembrane region" description="Helical" evidence="7">
    <location>
        <begin position="217"/>
        <end position="239"/>
    </location>
</feature>
<feature type="transmembrane region" description="Helical" evidence="7">
    <location>
        <begin position="144"/>
        <end position="167"/>
    </location>
</feature>
<dbReference type="InterPro" id="IPR036259">
    <property type="entry name" value="MFS_trans_sf"/>
</dbReference>
<comment type="subcellular location">
    <subcellularLocation>
        <location evidence="1">Membrane</location>
        <topology evidence="1">Multi-pass membrane protein</topology>
    </subcellularLocation>
</comment>
<feature type="domain" description="Major facilitator superfamily (MFS) profile" evidence="8">
    <location>
        <begin position="10"/>
        <end position="480"/>
    </location>
</feature>
<feature type="transmembrane region" description="Helical" evidence="7">
    <location>
        <begin position="82"/>
        <end position="105"/>
    </location>
</feature>
<evidence type="ECO:0000313" key="9">
    <source>
        <dbReference type="EMBL" id="TMW62046.1"/>
    </source>
</evidence>
<dbReference type="InterPro" id="IPR020846">
    <property type="entry name" value="MFS_dom"/>
</dbReference>
<feature type="transmembrane region" description="Helical" evidence="7">
    <location>
        <begin position="271"/>
        <end position="294"/>
    </location>
</feature>
<reference evidence="9" key="1">
    <citation type="submission" date="2019-03" db="EMBL/GenBank/DDBJ databases">
        <title>Long read genome sequence of the mycoparasitic Pythium oligandrum ATCC 38472 isolated from sugarbeet rhizosphere.</title>
        <authorList>
            <person name="Gaulin E."/>
        </authorList>
    </citation>
    <scope>NUCLEOTIDE SEQUENCE</scope>
    <source>
        <strain evidence="9">ATCC 38472_TT</strain>
    </source>
</reference>
<feature type="transmembrane region" description="Helical" evidence="7">
    <location>
        <begin position="375"/>
        <end position="397"/>
    </location>
</feature>
<keyword evidence="10" id="KW-1185">Reference proteome</keyword>
<feature type="transmembrane region" description="Helical" evidence="7">
    <location>
        <begin position="246"/>
        <end position="265"/>
    </location>
</feature>
<feature type="transmembrane region" description="Helical" evidence="7">
    <location>
        <begin position="52"/>
        <end position="75"/>
    </location>
</feature>
<feature type="transmembrane region" description="Helical" evidence="7">
    <location>
        <begin position="174"/>
        <end position="197"/>
    </location>
</feature>
<feature type="transmembrane region" description="Helical" evidence="7">
    <location>
        <begin position="339"/>
        <end position="363"/>
    </location>
</feature>
<proteinExistence type="inferred from homology"/>
<keyword evidence="2" id="KW-0813">Transport</keyword>
<evidence type="ECO:0000256" key="7">
    <source>
        <dbReference type="SAM" id="Phobius"/>
    </source>
</evidence>
<evidence type="ECO:0000256" key="1">
    <source>
        <dbReference type="ARBA" id="ARBA00004141"/>
    </source>
</evidence>
<keyword evidence="4 7" id="KW-1133">Transmembrane helix</keyword>
<evidence type="ECO:0000256" key="2">
    <source>
        <dbReference type="ARBA" id="ARBA00022448"/>
    </source>
</evidence>
<dbReference type="GO" id="GO:0022857">
    <property type="term" value="F:transmembrane transporter activity"/>
    <property type="evidence" value="ECO:0007669"/>
    <property type="project" value="InterPro"/>
</dbReference>
<protein>
    <recommendedName>
        <fullName evidence="8">Major facilitator superfamily (MFS) profile domain-containing protein</fullName>
    </recommendedName>
</protein>
<dbReference type="GO" id="GO:0016020">
    <property type="term" value="C:membrane"/>
    <property type="evidence" value="ECO:0007669"/>
    <property type="project" value="UniProtKB-SubCell"/>
</dbReference>
<keyword evidence="5 7" id="KW-0472">Membrane</keyword>
<evidence type="ECO:0000256" key="4">
    <source>
        <dbReference type="ARBA" id="ARBA00022989"/>
    </source>
</evidence>
<dbReference type="SUPFAM" id="SSF103473">
    <property type="entry name" value="MFS general substrate transporter"/>
    <property type="match status" value="1"/>
</dbReference>
<evidence type="ECO:0000259" key="8">
    <source>
        <dbReference type="PROSITE" id="PS50850"/>
    </source>
</evidence>
<keyword evidence="3 7" id="KW-0812">Transmembrane</keyword>
<comment type="similarity">
    <text evidence="6">Belongs to the major facilitator superfamily. Spinster (TC 2.A.1.49) family.</text>
</comment>
<feature type="transmembrane region" description="Helical" evidence="7">
    <location>
        <begin position="426"/>
        <end position="447"/>
    </location>
</feature>
<comment type="caution">
    <text evidence="9">The sequence shown here is derived from an EMBL/GenBank/DDBJ whole genome shotgun (WGS) entry which is preliminary data.</text>
</comment>
<dbReference type="PROSITE" id="PS50850">
    <property type="entry name" value="MFS"/>
    <property type="match status" value="1"/>
</dbReference>
<evidence type="ECO:0000313" key="10">
    <source>
        <dbReference type="Proteomes" id="UP000794436"/>
    </source>
</evidence>
<dbReference type="PANTHER" id="PTHR23505">
    <property type="entry name" value="SPINSTER"/>
    <property type="match status" value="1"/>
</dbReference>
<organism evidence="9 10">
    <name type="scientific">Pythium oligandrum</name>
    <name type="common">Mycoparasitic fungus</name>
    <dbReference type="NCBI Taxonomy" id="41045"/>
    <lineage>
        <taxon>Eukaryota</taxon>
        <taxon>Sar</taxon>
        <taxon>Stramenopiles</taxon>
        <taxon>Oomycota</taxon>
        <taxon>Peronosporomycetes</taxon>
        <taxon>Pythiales</taxon>
        <taxon>Pythiaceae</taxon>
        <taxon>Pythium</taxon>
    </lineage>
</organism>
<dbReference type="Pfam" id="PF07690">
    <property type="entry name" value="MFS_1"/>
    <property type="match status" value="1"/>
</dbReference>
<dbReference type="Gene3D" id="1.20.1250.20">
    <property type="entry name" value="MFS general substrate transporter like domains"/>
    <property type="match status" value="1"/>
</dbReference>
<dbReference type="OrthoDB" id="6770063at2759"/>
<sequence>MTFVLNERGVILVLCYINLLNYADRGIIPGAPERFQHFISSSLGVDATQQNFYLGLLATVSMSSTAVFAPIFGYLEQNYRPFQLIVVGMATWVMAELVSALSYLVHSYYLLLVGRVLSGIGDASFLCNGISFINRHAPKENSTVWLSIFSASVTVGIATGYVCGAAIASTPFTWAGAFFLEAILMLPAIMMCVKFIPDELNELAGETYAYELQTSDASTTFLSGCWCVVSNLAFLLVAFGHAAYTFTLSAFSVFGPILFIVMGFIDSESGVSLAFGRIIVLSGTLGTVFGGVALDRMTRRNSVSQRERSQSAVELIFGLMCLALASGLVMMALHGSRNWFLALLALTFFFMSAIGPAETVAVMEMFPESRQPMAVASNMAIYLLFGEIPAPVLVGWLKDTLASRCDTVEIDGSLQLDPECSKDRTGIMSVLLYTWLWLGWAVLLWAWAKFELGRGKSVVAPGDYYELTEEEQIKMRRDSY</sequence>
<dbReference type="InterPro" id="IPR044770">
    <property type="entry name" value="MFS_spinster-like"/>
</dbReference>
<evidence type="ECO:0000256" key="6">
    <source>
        <dbReference type="ARBA" id="ARBA00024338"/>
    </source>
</evidence>
<feature type="transmembrane region" description="Helical" evidence="7">
    <location>
        <begin position="315"/>
        <end position="333"/>
    </location>
</feature>
<dbReference type="PANTHER" id="PTHR23505:SF79">
    <property type="entry name" value="PROTEIN SPINSTER"/>
    <property type="match status" value="1"/>
</dbReference>
<gene>
    <name evidence="9" type="ORF">Poli38472_009539</name>
</gene>
<accession>A0A8K1CEP2</accession>
<dbReference type="Proteomes" id="UP000794436">
    <property type="component" value="Unassembled WGS sequence"/>
</dbReference>
<dbReference type="AlphaFoldDB" id="A0A8K1CEP2"/>
<dbReference type="EMBL" id="SPLM01000074">
    <property type="protein sequence ID" value="TMW62046.1"/>
    <property type="molecule type" value="Genomic_DNA"/>
</dbReference>
<name>A0A8K1CEP2_PYTOL</name>
<evidence type="ECO:0000256" key="3">
    <source>
        <dbReference type="ARBA" id="ARBA00022692"/>
    </source>
</evidence>